<evidence type="ECO:0000256" key="1">
    <source>
        <dbReference type="SAM" id="Coils"/>
    </source>
</evidence>
<proteinExistence type="predicted"/>
<organism evidence="3 4">
    <name type="scientific">Tanacetum coccineum</name>
    <dbReference type="NCBI Taxonomy" id="301880"/>
    <lineage>
        <taxon>Eukaryota</taxon>
        <taxon>Viridiplantae</taxon>
        <taxon>Streptophyta</taxon>
        <taxon>Embryophyta</taxon>
        <taxon>Tracheophyta</taxon>
        <taxon>Spermatophyta</taxon>
        <taxon>Magnoliopsida</taxon>
        <taxon>eudicotyledons</taxon>
        <taxon>Gunneridae</taxon>
        <taxon>Pentapetalae</taxon>
        <taxon>asterids</taxon>
        <taxon>campanulids</taxon>
        <taxon>Asterales</taxon>
        <taxon>Asteraceae</taxon>
        <taxon>Asteroideae</taxon>
        <taxon>Anthemideae</taxon>
        <taxon>Anthemidinae</taxon>
        <taxon>Tanacetum</taxon>
    </lineage>
</organism>
<dbReference type="Pfam" id="PF22936">
    <property type="entry name" value="Pol_BBD"/>
    <property type="match status" value="1"/>
</dbReference>
<dbReference type="Proteomes" id="UP001151760">
    <property type="component" value="Unassembled WGS sequence"/>
</dbReference>
<keyword evidence="1" id="KW-0175">Coiled coil</keyword>
<feature type="coiled-coil region" evidence="1">
    <location>
        <begin position="402"/>
        <end position="429"/>
    </location>
</feature>
<comment type="caution">
    <text evidence="3">The sequence shown here is derived from an EMBL/GenBank/DDBJ whole genome shotgun (WGS) entry which is preliminary data.</text>
</comment>
<dbReference type="InterPro" id="IPR036875">
    <property type="entry name" value="Znf_CCHC_sf"/>
</dbReference>
<name>A0ABQ5IKQ3_9ASTR</name>
<sequence>MRHSIEIRPYEQKMIQNPDNPDDPTAKIIEPLSKMTKSNKKQYFADIRVMNFILQGIPNDIYNSLAACKNAQQMWERIRRKTEYDHLFDTLSQYDPHVNASRANKVARNHDPLALVAHSNVYPLHSHASPLYSHSPQPYYVTHPSLVVDYEEDYQGEIQGDTQGDKLTTAMMLLVRAITQRYSTPTNNRLRTSSKTMNQAVIQDGRVDIQRKNIGYVGNGKPNVQCYNYNAKGHYAHDCPQPKVCDTKYFREQMLLAMKDEAGENLNEEENDFMLNNHYGDNSLEELNAALIMMEHIQLVENKVDAEPTYNADAFGEVNSSHIHLKSRMHSKSVHEHTNHVKLKTDINISDDDQIDSSIIFDDPYVENNGGADEHDSNAHDQSVTLKSLIQNVLKEAKNQPYEELKREIRVDKDKVDNLIKEKDKIQDEFFNSKMKLLEYDMKLSYPKRLLKKEKTNILKRLWILEKNSVLMIRLFTKWDNQFKQFICLGKNQTSTKLIIDSPDSEKTLKDAEESRLEMKDTIIQLNYEKLNALYETFVPQTEIAIDQTYLSTLSTSNVPSQLIKEMSDLHLLITISKLKAKLAAQAKNVNTMFDKYATLEKLVCVTPLSKNKDLKATTVSKVERKTAVKSSKLEATHVVAKVRFSVATPLKATNRVSSASPLTLESSGFSKHMTRNLKLLRNFIEKFMGTIRFGNDNFALITAYGDYVQGNLTICHIYYAEGIEHNLLSVRQFCDGDLEVAFHSNTCFVRN</sequence>
<dbReference type="InterPro" id="IPR054722">
    <property type="entry name" value="PolX-like_BBD"/>
</dbReference>
<dbReference type="EMBL" id="BQNB010020845">
    <property type="protein sequence ID" value="GJU00250.1"/>
    <property type="molecule type" value="Genomic_DNA"/>
</dbReference>
<gene>
    <name evidence="3" type="ORF">Tco_1110588</name>
</gene>
<protein>
    <submittedName>
        <fullName evidence="3">Integrase, catalytic region, zinc finger, CCHC-type containing protein</fullName>
    </submittedName>
</protein>
<accession>A0ABQ5IKQ3</accession>
<evidence type="ECO:0000313" key="3">
    <source>
        <dbReference type="EMBL" id="GJU00250.1"/>
    </source>
</evidence>
<evidence type="ECO:0000313" key="4">
    <source>
        <dbReference type="Proteomes" id="UP001151760"/>
    </source>
</evidence>
<dbReference type="SUPFAM" id="SSF57756">
    <property type="entry name" value="Retrovirus zinc finger-like domains"/>
    <property type="match status" value="1"/>
</dbReference>
<evidence type="ECO:0000259" key="2">
    <source>
        <dbReference type="Pfam" id="PF22936"/>
    </source>
</evidence>
<reference evidence="3" key="2">
    <citation type="submission" date="2022-01" db="EMBL/GenBank/DDBJ databases">
        <authorList>
            <person name="Yamashiro T."/>
            <person name="Shiraishi A."/>
            <person name="Satake H."/>
            <person name="Nakayama K."/>
        </authorList>
    </citation>
    <scope>NUCLEOTIDE SEQUENCE</scope>
</reference>
<keyword evidence="4" id="KW-1185">Reference proteome</keyword>
<reference evidence="3" key="1">
    <citation type="journal article" date="2022" name="Int. J. Mol. Sci.">
        <title>Draft Genome of Tanacetum Coccineum: Genomic Comparison of Closely Related Tanacetum-Family Plants.</title>
        <authorList>
            <person name="Yamashiro T."/>
            <person name="Shiraishi A."/>
            <person name="Nakayama K."/>
            <person name="Satake H."/>
        </authorList>
    </citation>
    <scope>NUCLEOTIDE SEQUENCE</scope>
</reference>
<feature type="domain" description="Retrovirus-related Pol polyprotein from transposon TNT 1-94-like beta-barrel" evidence="2">
    <location>
        <begin position="668"/>
        <end position="735"/>
    </location>
</feature>